<feature type="region of interest" description="Disordered" evidence="1">
    <location>
        <begin position="132"/>
        <end position="200"/>
    </location>
</feature>
<feature type="compositionally biased region" description="Basic and acidic residues" evidence="1">
    <location>
        <begin position="145"/>
        <end position="159"/>
    </location>
</feature>
<evidence type="ECO:0000313" key="3">
    <source>
        <dbReference type="Proteomes" id="UP000235371"/>
    </source>
</evidence>
<organism evidence="2 3">
    <name type="scientific">Hyaloscypha bicolor E</name>
    <dbReference type="NCBI Taxonomy" id="1095630"/>
    <lineage>
        <taxon>Eukaryota</taxon>
        <taxon>Fungi</taxon>
        <taxon>Dikarya</taxon>
        <taxon>Ascomycota</taxon>
        <taxon>Pezizomycotina</taxon>
        <taxon>Leotiomycetes</taxon>
        <taxon>Helotiales</taxon>
        <taxon>Hyaloscyphaceae</taxon>
        <taxon>Hyaloscypha</taxon>
        <taxon>Hyaloscypha bicolor</taxon>
    </lineage>
</organism>
<dbReference type="EMBL" id="KZ613828">
    <property type="protein sequence ID" value="PMD58299.1"/>
    <property type="molecule type" value="Genomic_DNA"/>
</dbReference>
<dbReference type="GeneID" id="36580929"/>
<reference evidence="2 3" key="1">
    <citation type="submission" date="2016-04" db="EMBL/GenBank/DDBJ databases">
        <title>A degradative enzymes factory behind the ericoid mycorrhizal symbiosis.</title>
        <authorList>
            <consortium name="DOE Joint Genome Institute"/>
            <person name="Martino E."/>
            <person name="Morin E."/>
            <person name="Grelet G."/>
            <person name="Kuo A."/>
            <person name="Kohler A."/>
            <person name="Daghino S."/>
            <person name="Barry K."/>
            <person name="Choi C."/>
            <person name="Cichocki N."/>
            <person name="Clum A."/>
            <person name="Copeland A."/>
            <person name="Hainaut M."/>
            <person name="Haridas S."/>
            <person name="Labutti K."/>
            <person name="Lindquist E."/>
            <person name="Lipzen A."/>
            <person name="Khouja H.-R."/>
            <person name="Murat C."/>
            <person name="Ohm R."/>
            <person name="Olson A."/>
            <person name="Spatafora J."/>
            <person name="Veneault-Fourrey C."/>
            <person name="Henrissat B."/>
            <person name="Grigoriev I."/>
            <person name="Martin F."/>
            <person name="Perotto S."/>
        </authorList>
    </citation>
    <scope>NUCLEOTIDE SEQUENCE [LARGE SCALE GENOMIC DNA]</scope>
    <source>
        <strain evidence="2 3">E</strain>
    </source>
</reference>
<protein>
    <submittedName>
        <fullName evidence="2">Uncharacterized protein</fullName>
    </submittedName>
</protein>
<dbReference type="OrthoDB" id="3537601at2759"/>
<dbReference type="RefSeq" id="XP_024735203.1">
    <property type="nucleotide sequence ID" value="XM_024872849.1"/>
</dbReference>
<evidence type="ECO:0000256" key="1">
    <source>
        <dbReference type="SAM" id="MobiDB-lite"/>
    </source>
</evidence>
<accession>A0A2J6T5L2</accession>
<sequence>MQITNPLIPKCVSPTHGTLSPLVPSIYNTALIYRQYKCGCIAQKPSDNIHRCSSWESRRPCKPKQLFSYLHVDCSVSCRWDTGNDRDQPQQEDWYLQNGSYQGEPSEEDYYFHRVPAQLNEPISVRKYKHREATAARQRSIVSPGDRKVTAHGGGKETESSDGEDQALDLDSDIIVDESKPAEHHVSKANFGGRFARRKK</sequence>
<dbReference type="Proteomes" id="UP000235371">
    <property type="component" value="Unassembled WGS sequence"/>
</dbReference>
<keyword evidence="3" id="KW-1185">Reference proteome</keyword>
<feature type="compositionally biased region" description="Basic and acidic residues" evidence="1">
    <location>
        <begin position="177"/>
        <end position="186"/>
    </location>
</feature>
<feature type="compositionally biased region" description="Acidic residues" evidence="1">
    <location>
        <begin position="160"/>
        <end position="176"/>
    </location>
</feature>
<gene>
    <name evidence="2" type="ORF">K444DRAFT_442573</name>
</gene>
<name>A0A2J6T5L2_9HELO</name>
<dbReference type="InParanoid" id="A0A2J6T5L2"/>
<evidence type="ECO:0000313" key="2">
    <source>
        <dbReference type="EMBL" id="PMD58299.1"/>
    </source>
</evidence>
<dbReference type="AlphaFoldDB" id="A0A2J6T5L2"/>
<proteinExistence type="predicted"/>